<evidence type="ECO:0000256" key="5">
    <source>
        <dbReference type="ARBA" id="ARBA00010617"/>
    </source>
</evidence>
<dbReference type="GO" id="GO:0005506">
    <property type="term" value="F:iron ion binding"/>
    <property type="evidence" value="ECO:0007669"/>
    <property type="project" value="InterPro"/>
</dbReference>
<sequence length="733" mass="85720">MTESLEKHFFRPLENTRSRFSTGRGDYQTYGRAATRSTTLMDNWRPVRNNREDDDGFDFSGVRVASRIFYVSNERKINSLSAFKHAMFSMKITLPIFFKQVQSTEYKSVEDVDFCIVAIPKEGCKVKLQKLEKKSLISLARYHWNRRRLYYHAWKIGGPFAWPIIGSAYLFIRGHKDSYNIVTKMINSQPPIFKLWMGTKLVILTTQPTHAEVIVKTCFNRLGTKHMEEIFKTGLITAPVDIWRRRRKIINKSFNTKILNSYVDIFDKRARHLMKQFEEKCHGNYIDLLETLLRCSLDTVCETLLDVDSNSITGQARYITNTNRLAKISAIRGSSIWLHAKFIWSYSSLHQEVTNLRREMMDFIRQIIEMKKIESGLYKNCSEGREYIFAHKRFKDFFLDNFDKEKVFINNLINSTEDGELDESGVMDEIQSIFAASETTAITNALVLCMMGLHSNIQKNIQEELASIFGHSDRTVTLEDVNRMYYLERVIKETMRLFPPVPFIRRSVDEDIELDSHVLPKGSEVYIPLLSLHRRPDFWKDPLVFNPDRFLAENEAKRPNFSYLPFSRGSKNCIGFKYAMLSMKTMLAIFFKHYEVQSTKYKSIEDVDFWLAMLLAQFLIILALILLVKYHWDRRWLYYHGSKFKGPFPWPILGNAPLFFGKDKDAYKTLTNLVNSQSPTFRVWLGRELVVVTTEPAYVETILSNSLDRFKSHNLEEIFHTGLLIAPGEYLHL</sequence>
<dbReference type="PANTHER" id="PTHR24291:SF189">
    <property type="entry name" value="CYTOCHROME P450 4C3-RELATED"/>
    <property type="match status" value="1"/>
</dbReference>
<keyword evidence="11 14" id="KW-0408">Iron</keyword>
<proteinExistence type="inferred from homology"/>
<comment type="function">
    <text evidence="2">May be involved in the metabolism of insect hormones and in the breakdown of synthetic insecticides.</text>
</comment>
<keyword evidence="7 14" id="KW-0479">Metal-binding</keyword>
<keyword evidence="17" id="KW-1185">Reference proteome</keyword>
<dbReference type="GO" id="GO:0004497">
    <property type="term" value="F:monooxygenase activity"/>
    <property type="evidence" value="ECO:0007669"/>
    <property type="project" value="UniProtKB-KW"/>
</dbReference>
<feature type="binding site" description="axial binding residue" evidence="14">
    <location>
        <position position="573"/>
    </location>
    <ligand>
        <name>heme</name>
        <dbReference type="ChEBI" id="CHEBI:30413"/>
    </ligand>
    <ligandPart>
        <name>Fe</name>
        <dbReference type="ChEBI" id="CHEBI:18248"/>
    </ligandPart>
</feature>
<dbReference type="InterPro" id="IPR001128">
    <property type="entry name" value="Cyt_P450"/>
</dbReference>
<gene>
    <name evidence="16" type="ORF">GEV33_014719</name>
</gene>
<evidence type="ECO:0000256" key="1">
    <source>
        <dbReference type="ARBA" id="ARBA00001971"/>
    </source>
</evidence>
<dbReference type="PRINTS" id="PR00385">
    <property type="entry name" value="P450"/>
</dbReference>
<evidence type="ECO:0000256" key="8">
    <source>
        <dbReference type="ARBA" id="ARBA00022824"/>
    </source>
</evidence>
<dbReference type="Proteomes" id="UP000719412">
    <property type="component" value="Unassembled WGS sequence"/>
</dbReference>
<evidence type="ECO:0000256" key="7">
    <source>
        <dbReference type="ARBA" id="ARBA00022723"/>
    </source>
</evidence>
<evidence type="ECO:0000256" key="3">
    <source>
        <dbReference type="ARBA" id="ARBA00004174"/>
    </source>
</evidence>
<dbReference type="InterPro" id="IPR050196">
    <property type="entry name" value="Cytochrome_P450_Monoox"/>
</dbReference>
<evidence type="ECO:0000256" key="4">
    <source>
        <dbReference type="ARBA" id="ARBA00004406"/>
    </source>
</evidence>
<evidence type="ECO:0000256" key="6">
    <source>
        <dbReference type="ARBA" id="ARBA00022617"/>
    </source>
</evidence>
<dbReference type="AlphaFoldDB" id="A0A8J6L6D1"/>
<keyword evidence="6 14" id="KW-0349">Heme</keyword>
<evidence type="ECO:0000256" key="12">
    <source>
        <dbReference type="ARBA" id="ARBA00023033"/>
    </source>
</evidence>
<comment type="subcellular location">
    <subcellularLocation>
        <location evidence="4">Endoplasmic reticulum membrane</location>
        <topology evidence="4">Peripheral membrane protein</topology>
    </subcellularLocation>
    <subcellularLocation>
        <location evidence="3">Microsome membrane</location>
        <topology evidence="3">Peripheral membrane protein</topology>
    </subcellularLocation>
</comment>
<evidence type="ECO:0000256" key="9">
    <source>
        <dbReference type="ARBA" id="ARBA00022848"/>
    </source>
</evidence>
<keyword evidence="15" id="KW-1133">Transmembrane helix</keyword>
<comment type="similarity">
    <text evidence="5">Belongs to the cytochrome P450 family.</text>
</comment>
<evidence type="ECO:0000256" key="14">
    <source>
        <dbReference type="PIRSR" id="PIRSR602403-1"/>
    </source>
</evidence>
<keyword evidence="8" id="KW-0256">Endoplasmic reticulum</keyword>
<keyword evidence="12" id="KW-0503">Monooxygenase</keyword>
<protein>
    <recommendedName>
        <fullName evidence="18">Cytochrome P450 monooxygenase</fullName>
    </recommendedName>
</protein>
<dbReference type="InterPro" id="IPR017972">
    <property type="entry name" value="Cyt_P450_CS"/>
</dbReference>
<evidence type="ECO:0008006" key="18">
    <source>
        <dbReference type="Google" id="ProtNLM"/>
    </source>
</evidence>
<evidence type="ECO:0000313" key="17">
    <source>
        <dbReference type="Proteomes" id="UP000719412"/>
    </source>
</evidence>
<dbReference type="Gene3D" id="1.10.630.10">
    <property type="entry name" value="Cytochrome P450"/>
    <property type="match status" value="2"/>
</dbReference>
<evidence type="ECO:0000256" key="10">
    <source>
        <dbReference type="ARBA" id="ARBA00023002"/>
    </source>
</evidence>
<dbReference type="InterPro" id="IPR002403">
    <property type="entry name" value="Cyt_P450_E_grp-IV"/>
</dbReference>
<comment type="cofactor">
    <cofactor evidence="1 14">
        <name>heme</name>
        <dbReference type="ChEBI" id="CHEBI:30413"/>
    </cofactor>
</comment>
<dbReference type="EMBL" id="JABDTM020029280">
    <property type="protein sequence ID" value="KAH0808072.1"/>
    <property type="molecule type" value="Genomic_DNA"/>
</dbReference>
<keyword evidence="10" id="KW-0560">Oxidoreductase</keyword>
<dbReference type="Pfam" id="PF00067">
    <property type="entry name" value="p450"/>
    <property type="match status" value="1"/>
</dbReference>
<dbReference type="GO" id="GO:0016705">
    <property type="term" value="F:oxidoreductase activity, acting on paired donors, with incorporation or reduction of molecular oxygen"/>
    <property type="evidence" value="ECO:0007669"/>
    <property type="project" value="InterPro"/>
</dbReference>
<name>A0A8J6L6D1_TENMO</name>
<dbReference type="PROSITE" id="PS00086">
    <property type="entry name" value="CYTOCHROME_P450"/>
    <property type="match status" value="1"/>
</dbReference>
<reference evidence="16" key="1">
    <citation type="journal article" date="2020" name="J Insects Food Feed">
        <title>The yellow mealworm (Tenebrio molitor) genome: a resource for the emerging insects as food and feed industry.</title>
        <authorList>
            <person name="Eriksson T."/>
            <person name="Andere A."/>
            <person name="Kelstrup H."/>
            <person name="Emery V."/>
            <person name="Picard C."/>
        </authorList>
    </citation>
    <scope>NUCLEOTIDE SEQUENCE</scope>
    <source>
        <strain evidence="16">Stoneville</strain>
        <tissue evidence="16">Whole head</tissue>
    </source>
</reference>
<dbReference type="PANTHER" id="PTHR24291">
    <property type="entry name" value="CYTOCHROME P450 FAMILY 4"/>
    <property type="match status" value="1"/>
</dbReference>
<evidence type="ECO:0000256" key="2">
    <source>
        <dbReference type="ARBA" id="ARBA00003690"/>
    </source>
</evidence>
<dbReference type="SUPFAM" id="SSF48264">
    <property type="entry name" value="Cytochrome P450"/>
    <property type="match status" value="2"/>
</dbReference>
<reference evidence="16" key="2">
    <citation type="submission" date="2021-08" db="EMBL/GenBank/DDBJ databases">
        <authorList>
            <person name="Eriksson T."/>
        </authorList>
    </citation>
    <scope>NUCLEOTIDE SEQUENCE</scope>
    <source>
        <strain evidence="16">Stoneville</strain>
        <tissue evidence="16">Whole head</tissue>
    </source>
</reference>
<evidence type="ECO:0000313" key="16">
    <source>
        <dbReference type="EMBL" id="KAH0808072.1"/>
    </source>
</evidence>
<accession>A0A8J6L6D1</accession>
<keyword evidence="9" id="KW-0492">Microsome</keyword>
<evidence type="ECO:0000256" key="11">
    <source>
        <dbReference type="ARBA" id="ARBA00023004"/>
    </source>
</evidence>
<dbReference type="InterPro" id="IPR036396">
    <property type="entry name" value="Cyt_P450_sf"/>
</dbReference>
<keyword evidence="15" id="KW-0812">Transmembrane</keyword>
<organism evidence="16 17">
    <name type="scientific">Tenebrio molitor</name>
    <name type="common">Yellow mealworm beetle</name>
    <dbReference type="NCBI Taxonomy" id="7067"/>
    <lineage>
        <taxon>Eukaryota</taxon>
        <taxon>Metazoa</taxon>
        <taxon>Ecdysozoa</taxon>
        <taxon>Arthropoda</taxon>
        <taxon>Hexapoda</taxon>
        <taxon>Insecta</taxon>
        <taxon>Pterygota</taxon>
        <taxon>Neoptera</taxon>
        <taxon>Endopterygota</taxon>
        <taxon>Coleoptera</taxon>
        <taxon>Polyphaga</taxon>
        <taxon>Cucujiformia</taxon>
        <taxon>Tenebrionidae</taxon>
        <taxon>Tenebrio</taxon>
    </lineage>
</organism>
<evidence type="ECO:0000256" key="13">
    <source>
        <dbReference type="ARBA" id="ARBA00023136"/>
    </source>
</evidence>
<feature type="transmembrane region" description="Helical" evidence="15">
    <location>
        <begin position="609"/>
        <end position="628"/>
    </location>
</feature>
<dbReference type="GO" id="GO:0020037">
    <property type="term" value="F:heme binding"/>
    <property type="evidence" value="ECO:0007669"/>
    <property type="project" value="InterPro"/>
</dbReference>
<dbReference type="PRINTS" id="PR00465">
    <property type="entry name" value="EP450IV"/>
</dbReference>
<comment type="caution">
    <text evidence="16">The sequence shown here is derived from an EMBL/GenBank/DDBJ whole genome shotgun (WGS) entry which is preliminary data.</text>
</comment>
<evidence type="ECO:0000256" key="15">
    <source>
        <dbReference type="SAM" id="Phobius"/>
    </source>
</evidence>
<dbReference type="GO" id="GO:0005789">
    <property type="term" value="C:endoplasmic reticulum membrane"/>
    <property type="evidence" value="ECO:0007669"/>
    <property type="project" value="UniProtKB-SubCell"/>
</dbReference>
<keyword evidence="13 15" id="KW-0472">Membrane</keyword>